<evidence type="ECO:0000313" key="2">
    <source>
        <dbReference type="EMBL" id="MBM9510671.1"/>
    </source>
</evidence>
<name>A0ABS2U7C8_9ACTN</name>
<dbReference type="Proteomes" id="UP000749040">
    <property type="component" value="Unassembled WGS sequence"/>
</dbReference>
<dbReference type="EMBL" id="JADKYB010000046">
    <property type="protein sequence ID" value="MBM9510671.1"/>
    <property type="molecule type" value="Genomic_DNA"/>
</dbReference>
<gene>
    <name evidence="2" type="ORF">ITX44_40140</name>
</gene>
<protein>
    <submittedName>
        <fullName evidence="2">Uncharacterized protein</fullName>
    </submittedName>
</protein>
<organism evidence="2 3">
    <name type="scientific">Actinacidiphila acididurans</name>
    <dbReference type="NCBI Taxonomy" id="2784346"/>
    <lineage>
        <taxon>Bacteria</taxon>
        <taxon>Bacillati</taxon>
        <taxon>Actinomycetota</taxon>
        <taxon>Actinomycetes</taxon>
        <taxon>Kitasatosporales</taxon>
        <taxon>Streptomycetaceae</taxon>
        <taxon>Actinacidiphila</taxon>
    </lineage>
</organism>
<keyword evidence="3" id="KW-1185">Reference proteome</keyword>
<reference evidence="2 3" key="1">
    <citation type="submission" date="2021-01" db="EMBL/GenBank/DDBJ databases">
        <title>Streptomyces acididurans sp. nov., isolated from a peat swamp forest soil.</title>
        <authorList>
            <person name="Chantavorakit T."/>
            <person name="Duangmal K."/>
        </authorList>
    </citation>
    <scope>NUCLEOTIDE SEQUENCE [LARGE SCALE GENOMIC DNA]</scope>
    <source>
        <strain evidence="2 3">KK5PA1</strain>
    </source>
</reference>
<evidence type="ECO:0000256" key="1">
    <source>
        <dbReference type="SAM" id="MobiDB-lite"/>
    </source>
</evidence>
<accession>A0ABS2U7C8</accession>
<dbReference type="RefSeq" id="WP_205365076.1">
    <property type="nucleotide sequence ID" value="NZ_JADKYB010000046.1"/>
</dbReference>
<feature type="compositionally biased region" description="Low complexity" evidence="1">
    <location>
        <begin position="86"/>
        <end position="96"/>
    </location>
</feature>
<sequence length="132" mass="13272">MSTFNFNGPIGQAQAGDHNTMNVHQLAGPGNGSAAGWDAERTRAVLALAERLVEVVGREHPALRPHAEAVRAELVPTTAPEGTSVGTPAGTAAGAGPDIGRIRQRLELIAAGVGTGTAALALIEGIVHAMGG</sequence>
<evidence type="ECO:0000313" key="3">
    <source>
        <dbReference type="Proteomes" id="UP000749040"/>
    </source>
</evidence>
<comment type="caution">
    <text evidence="2">The sequence shown here is derived from an EMBL/GenBank/DDBJ whole genome shotgun (WGS) entry which is preliminary data.</text>
</comment>
<feature type="region of interest" description="Disordered" evidence="1">
    <location>
        <begin position="75"/>
        <end position="97"/>
    </location>
</feature>
<proteinExistence type="predicted"/>